<keyword evidence="2" id="KW-1185">Reference proteome</keyword>
<dbReference type="EMBL" id="CM055753">
    <property type="protein sequence ID" value="KAJ7991753.1"/>
    <property type="molecule type" value="Genomic_DNA"/>
</dbReference>
<proteinExistence type="predicted"/>
<gene>
    <name evidence="1" type="ORF">DPEC_G00287150</name>
</gene>
<evidence type="ECO:0000313" key="2">
    <source>
        <dbReference type="Proteomes" id="UP001157502"/>
    </source>
</evidence>
<comment type="caution">
    <text evidence="1">The sequence shown here is derived from an EMBL/GenBank/DDBJ whole genome shotgun (WGS) entry which is preliminary data.</text>
</comment>
<organism evidence="1 2">
    <name type="scientific">Dallia pectoralis</name>
    <name type="common">Alaska blackfish</name>
    <dbReference type="NCBI Taxonomy" id="75939"/>
    <lineage>
        <taxon>Eukaryota</taxon>
        <taxon>Metazoa</taxon>
        <taxon>Chordata</taxon>
        <taxon>Craniata</taxon>
        <taxon>Vertebrata</taxon>
        <taxon>Euteleostomi</taxon>
        <taxon>Actinopterygii</taxon>
        <taxon>Neopterygii</taxon>
        <taxon>Teleostei</taxon>
        <taxon>Protacanthopterygii</taxon>
        <taxon>Esociformes</taxon>
        <taxon>Umbridae</taxon>
        <taxon>Dallia</taxon>
    </lineage>
</organism>
<protein>
    <submittedName>
        <fullName evidence="1">Uncharacterized protein</fullName>
    </submittedName>
</protein>
<accession>A0ACC2FK90</accession>
<reference evidence="1" key="1">
    <citation type="submission" date="2021-05" db="EMBL/GenBank/DDBJ databases">
        <authorList>
            <person name="Pan Q."/>
            <person name="Jouanno E."/>
            <person name="Zahm M."/>
            <person name="Klopp C."/>
            <person name="Cabau C."/>
            <person name="Louis A."/>
            <person name="Berthelot C."/>
            <person name="Parey E."/>
            <person name="Roest Crollius H."/>
            <person name="Montfort J."/>
            <person name="Robinson-Rechavi M."/>
            <person name="Bouchez O."/>
            <person name="Lampietro C."/>
            <person name="Lopez Roques C."/>
            <person name="Donnadieu C."/>
            <person name="Postlethwait J."/>
            <person name="Bobe J."/>
            <person name="Dillon D."/>
            <person name="Chandos A."/>
            <person name="von Hippel F."/>
            <person name="Guiguen Y."/>
        </authorList>
    </citation>
    <scope>NUCLEOTIDE SEQUENCE</scope>
    <source>
        <strain evidence="1">YG-Jan2019</strain>
    </source>
</reference>
<evidence type="ECO:0000313" key="1">
    <source>
        <dbReference type="EMBL" id="KAJ7991753.1"/>
    </source>
</evidence>
<sequence>MESGSSKSHPTDLLQPRIWTVQNPDHLSNYAKGKNQNNRHLENPGVGPTCIEDDSTSGLSLTQLGLAQSYPERAHYDTTEPISANRSSHGALVPPERRCAHWQAGYRA</sequence>
<name>A0ACC2FK90_DALPE</name>
<dbReference type="Proteomes" id="UP001157502">
    <property type="component" value="Chromosome 26"/>
</dbReference>